<evidence type="ECO:0000313" key="2">
    <source>
        <dbReference type="Ensembl" id="ENSHHUP00000084867.1"/>
    </source>
</evidence>
<dbReference type="Ensembl" id="ENSHHUT00000087524.1">
    <property type="protein sequence ID" value="ENSHHUP00000084867.1"/>
    <property type="gene ID" value="ENSHHUG00000049196.1"/>
</dbReference>
<dbReference type="GO" id="GO:0005634">
    <property type="term" value="C:nucleus"/>
    <property type="evidence" value="ECO:0007669"/>
    <property type="project" value="TreeGrafter"/>
</dbReference>
<dbReference type="PANTHER" id="PTHR15657:SF1">
    <property type="entry name" value="THYROID TRANSCRIPTION FACTOR 1-ASSOCIATED PROTEIN 26"/>
    <property type="match status" value="1"/>
</dbReference>
<dbReference type="InterPro" id="IPR013730">
    <property type="entry name" value="Fyv7/TAP26"/>
</dbReference>
<evidence type="ECO:0000256" key="1">
    <source>
        <dbReference type="SAM" id="MobiDB-lite"/>
    </source>
</evidence>
<name>A0A4W5R8C6_9TELE</name>
<dbReference type="GeneTree" id="ENSGT00390000006546"/>
<dbReference type="Proteomes" id="UP000314982">
    <property type="component" value="Unassembled WGS sequence"/>
</dbReference>
<protein>
    <submittedName>
        <fullName evidence="2">Coiled-coil domain containing 59</fullName>
    </submittedName>
</protein>
<dbReference type="PANTHER" id="PTHR15657">
    <property type="entry name" value="THYROID TRANSCRIPTION FACTOR 1-ASSOCIATED PROTEIN 26"/>
    <property type="match status" value="1"/>
</dbReference>
<reference evidence="2" key="2">
    <citation type="submission" date="2025-08" db="UniProtKB">
        <authorList>
            <consortium name="Ensembl"/>
        </authorList>
    </citation>
    <scope>IDENTIFICATION</scope>
</reference>
<sequence length="288" mass="33003">MRSKHMKRCDILLKLSEMAPPAQQKMKTKGTFDGKGANRNQPYNRPGGANYKNKKKWVSEHKVFDGSIGEGQGFAFKRKEKVKHEYNKLLRKERRKNTDFKTQYTEQYPEHLRHLYEAEAEKLRNEVKTNRINRTKARMAGSGGPVEEEAAPMAVNEAPTDLATSIDPAADAGISSDKTDTASQPTPAVVASKNDSLPMSNRSKKKMLRKTSYQKTKEEFESVKEKQKNKKEEFLKNKEQKEEAIKKYKQKKMETFQMLSKKTKKGQPNLNLQMEYLLQKIQGTGPGK</sequence>
<keyword evidence="3" id="KW-1185">Reference proteome</keyword>
<dbReference type="AlphaFoldDB" id="A0A4W5R8C6"/>
<reference evidence="3" key="1">
    <citation type="submission" date="2018-06" db="EMBL/GenBank/DDBJ databases">
        <title>Genome assembly of Danube salmon.</title>
        <authorList>
            <person name="Macqueen D.J."/>
            <person name="Gundappa M.K."/>
        </authorList>
    </citation>
    <scope>NUCLEOTIDE SEQUENCE [LARGE SCALE GENOMIC DNA]</scope>
</reference>
<reference evidence="2" key="3">
    <citation type="submission" date="2025-09" db="UniProtKB">
        <authorList>
            <consortium name="Ensembl"/>
        </authorList>
    </citation>
    <scope>IDENTIFICATION</scope>
</reference>
<feature type="region of interest" description="Disordered" evidence="1">
    <location>
        <begin position="16"/>
        <end position="52"/>
    </location>
</feature>
<dbReference type="PRINTS" id="PR01854">
    <property type="entry name" value="BR22PROTEIN"/>
</dbReference>
<dbReference type="Pfam" id="PF08524">
    <property type="entry name" value="rRNA_processing"/>
    <property type="match status" value="1"/>
</dbReference>
<proteinExistence type="predicted"/>
<feature type="region of interest" description="Disordered" evidence="1">
    <location>
        <begin position="167"/>
        <end position="235"/>
    </location>
</feature>
<organism evidence="2 3">
    <name type="scientific">Hucho hucho</name>
    <name type="common">huchen</name>
    <dbReference type="NCBI Taxonomy" id="62062"/>
    <lineage>
        <taxon>Eukaryota</taxon>
        <taxon>Metazoa</taxon>
        <taxon>Chordata</taxon>
        <taxon>Craniata</taxon>
        <taxon>Vertebrata</taxon>
        <taxon>Euteleostomi</taxon>
        <taxon>Actinopterygii</taxon>
        <taxon>Neopterygii</taxon>
        <taxon>Teleostei</taxon>
        <taxon>Protacanthopterygii</taxon>
        <taxon>Salmoniformes</taxon>
        <taxon>Salmonidae</taxon>
        <taxon>Salmoninae</taxon>
        <taxon>Hucho</taxon>
    </lineage>
</organism>
<feature type="compositionally biased region" description="Basic and acidic residues" evidence="1">
    <location>
        <begin position="215"/>
        <end position="235"/>
    </location>
</feature>
<dbReference type="STRING" id="62062.ENSHHUP00000084867"/>
<accession>A0A4W5R8C6</accession>
<evidence type="ECO:0000313" key="3">
    <source>
        <dbReference type="Proteomes" id="UP000314982"/>
    </source>
</evidence>